<evidence type="ECO:0000256" key="1">
    <source>
        <dbReference type="SAM" id="MobiDB-lite"/>
    </source>
</evidence>
<name>A0AA40BU37_9PEZI</name>
<gene>
    <name evidence="3" type="ORF">B0T14DRAFT_499131</name>
</gene>
<protein>
    <submittedName>
        <fullName evidence="3">Uncharacterized protein</fullName>
    </submittedName>
</protein>
<proteinExistence type="predicted"/>
<reference evidence="3" key="1">
    <citation type="submission" date="2023-06" db="EMBL/GenBank/DDBJ databases">
        <title>Genome-scale phylogeny and comparative genomics of the fungal order Sordariales.</title>
        <authorList>
            <consortium name="Lawrence Berkeley National Laboratory"/>
            <person name="Hensen N."/>
            <person name="Bonometti L."/>
            <person name="Westerberg I."/>
            <person name="Brannstrom I.O."/>
            <person name="Guillou S."/>
            <person name="Cros-Aarteil S."/>
            <person name="Calhoun S."/>
            <person name="Haridas S."/>
            <person name="Kuo A."/>
            <person name="Mondo S."/>
            <person name="Pangilinan J."/>
            <person name="Riley R."/>
            <person name="Labutti K."/>
            <person name="Andreopoulos B."/>
            <person name="Lipzen A."/>
            <person name="Chen C."/>
            <person name="Yanf M."/>
            <person name="Daum C."/>
            <person name="Ng V."/>
            <person name="Clum A."/>
            <person name="Steindorff A."/>
            <person name="Ohm R."/>
            <person name="Martin F."/>
            <person name="Silar P."/>
            <person name="Natvig D."/>
            <person name="Lalanne C."/>
            <person name="Gautier V."/>
            <person name="Ament-Velasquez S.L."/>
            <person name="Kruys A."/>
            <person name="Hutchinson M.I."/>
            <person name="Powell A.J."/>
            <person name="Barry K."/>
            <person name="Miller A.N."/>
            <person name="Grigoriev I.V."/>
            <person name="Debuchy R."/>
            <person name="Gladieux P."/>
            <person name="Thoren M.H."/>
            <person name="Johannesson H."/>
        </authorList>
    </citation>
    <scope>NUCLEOTIDE SEQUENCE</scope>
    <source>
        <strain evidence="3">CBS 606.72</strain>
    </source>
</reference>
<feature type="transmembrane region" description="Helical" evidence="2">
    <location>
        <begin position="72"/>
        <end position="93"/>
    </location>
</feature>
<keyword evidence="2" id="KW-1133">Transmembrane helix</keyword>
<keyword evidence="2" id="KW-0812">Transmembrane</keyword>
<sequence>MRGHNDSPSTHSSTAMTTRKHSTRQRFGLYGLFVIYGGIPLQLGVLAFLGFLWSQQQAQNDDQDNPLAWRVIVLNSWMAPTITLSTLLIRIIVGFQLVISTSLAAGLILETPAGVVFENAAKVSVLRAYNGGPWDMVWLTLQRLPRGFHFNSWEVLMLLSYLFSLGLQFSSTLLVSDLKTSTIRSDPMSQRLAVFDTSGRFLEGNGNFPWLKSPGTWSTFAEARADNRSVAEGVSDTGTIFRAFLPFEAQNRLRLLSYDGPAMTQQARTICVPADPGPSNGIWNITGTEVPSQFAATGRVTASMEPFLRGGFTFYERDLFGPFASTSLGIVDENAQMPSIPFSCPFGTLTELGRRVKGDSIETSTIICSLGDPGLDRFLLLKTTGHPKFWSAKLNSHHLRYKNTTGSWSHFVPFDRNSGVEDRNVTLSASICGLKHNHTMRTISATTRTPPTELPLSWNNHSQTWNTDSLLHLLGTSPSPLPPTSRGLLTLTSPPVPQDISRDIRTNFEAFWSDDTSRAMGEALYRGISSLTRTTHFAQPWNTSLMFCTWCDNIASVETNNGVALAHPANVVLLQAAMNATGESPALALDALWMTWSMVLYLNVVGQFDGAGEEDSTIVWATPVLVAGRWVGFVAVAGMLVGHVLLVLIIAGGFAKWTRCSFAYGLWQAVAQVAVAKEVREVLGEVTAATDGEVVRVIEEKGLEKPQTERTNSTVGNRERPQRAQSPVPPQTTEGEVNEGHSKSSTHTTRITSAMPGLI</sequence>
<feature type="region of interest" description="Disordered" evidence="1">
    <location>
        <begin position="700"/>
        <end position="759"/>
    </location>
</feature>
<feature type="compositionally biased region" description="Polar residues" evidence="1">
    <location>
        <begin position="743"/>
        <end position="752"/>
    </location>
</feature>
<dbReference type="AlphaFoldDB" id="A0AA40BU37"/>
<feature type="compositionally biased region" description="Polar residues" evidence="1">
    <location>
        <begin position="1"/>
        <end position="17"/>
    </location>
</feature>
<keyword evidence="4" id="KW-1185">Reference proteome</keyword>
<organism evidence="3 4">
    <name type="scientific">Immersiella caudata</name>
    <dbReference type="NCBI Taxonomy" id="314043"/>
    <lineage>
        <taxon>Eukaryota</taxon>
        <taxon>Fungi</taxon>
        <taxon>Dikarya</taxon>
        <taxon>Ascomycota</taxon>
        <taxon>Pezizomycotina</taxon>
        <taxon>Sordariomycetes</taxon>
        <taxon>Sordariomycetidae</taxon>
        <taxon>Sordariales</taxon>
        <taxon>Lasiosphaeriaceae</taxon>
        <taxon>Immersiella</taxon>
    </lineage>
</organism>
<keyword evidence="2" id="KW-0472">Membrane</keyword>
<feature type="transmembrane region" description="Helical" evidence="2">
    <location>
        <begin position="630"/>
        <end position="655"/>
    </location>
</feature>
<evidence type="ECO:0000313" key="3">
    <source>
        <dbReference type="EMBL" id="KAK0613700.1"/>
    </source>
</evidence>
<dbReference type="Proteomes" id="UP001175000">
    <property type="component" value="Unassembled WGS sequence"/>
</dbReference>
<evidence type="ECO:0000256" key="2">
    <source>
        <dbReference type="SAM" id="Phobius"/>
    </source>
</evidence>
<comment type="caution">
    <text evidence="3">The sequence shown here is derived from an EMBL/GenBank/DDBJ whole genome shotgun (WGS) entry which is preliminary data.</text>
</comment>
<dbReference type="EMBL" id="JAULSU010000006">
    <property type="protein sequence ID" value="KAK0613700.1"/>
    <property type="molecule type" value="Genomic_DNA"/>
</dbReference>
<feature type="region of interest" description="Disordered" evidence="1">
    <location>
        <begin position="1"/>
        <end position="20"/>
    </location>
</feature>
<evidence type="ECO:0000313" key="4">
    <source>
        <dbReference type="Proteomes" id="UP001175000"/>
    </source>
</evidence>
<accession>A0AA40BU37</accession>
<feature type="transmembrane region" description="Helical" evidence="2">
    <location>
        <begin position="29"/>
        <end position="52"/>
    </location>
</feature>